<dbReference type="PROSITE" id="PS00094">
    <property type="entry name" value="C5_MTASE_1"/>
    <property type="match status" value="1"/>
</dbReference>
<dbReference type="InterPro" id="IPR029063">
    <property type="entry name" value="SAM-dependent_MTases_sf"/>
</dbReference>
<gene>
    <name evidence="9" type="primary">banIM</name>
    <name evidence="9" type="ORF">MBHS_00055</name>
</gene>
<dbReference type="PANTHER" id="PTHR46098:SF1">
    <property type="entry name" value="TRNA (CYTOSINE(38)-C(5))-METHYLTRANSFERASE"/>
    <property type="match status" value="1"/>
</dbReference>
<dbReference type="NCBIfam" id="TIGR00675">
    <property type="entry name" value="dcm"/>
    <property type="match status" value="1"/>
</dbReference>
<dbReference type="PANTHER" id="PTHR46098">
    <property type="entry name" value="TRNA (CYTOSINE(38)-C(5))-METHYLTRANSFERASE"/>
    <property type="match status" value="1"/>
</dbReference>
<protein>
    <recommendedName>
        <fullName evidence="8">Cytosine-specific methyltransferase</fullName>
        <ecNumber evidence="8">2.1.1.37</ecNumber>
    </recommendedName>
</protein>
<keyword evidence="1 6" id="KW-0489">Methyltransferase</keyword>
<dbReference type="RefSeq" id="WP_103918307.1">
    <property type="nucleotide sequence ID" value="NZ_FMSV02000015.1"/>
</dbReference>
<evidence type="ECO:0000256" key="4">
    <source>
        <dbReference type="ARBA" id="ARBA00022747"/>
    </source>
</evidence>
<proteinExistence type="inferred from homology"/>
<keyword evidence="2 6" id="KW-0808">Transferase</keyword>
<evidence type="ECO:0000313" key="10">
    <source>
        <dbReference type="Proteomes" id="UP000236724"/>
    </source>
</evidence>
<dbReference type="GO" id="GO:0003886">
    <property type="term" value="F:DNA (cytosine-5-)-methyltransferase activity"/>
    <property type="evidence" value="ECO:0007669"/>
    <property type="project" value="UniProtKB-EC"/>
</dbReference>
<evidence type="ECO:0000313" key="9">
    <source>
        <dbReference type="EMBL" id="SEH04210.1"/>
    </source>
</evidence>
<dbReference type="AlphaFoldDB" id="A0A1H6F253"/>
<dbReference type="Pfam" id="PF00145">
    <property type="entry name" value="DNA_methylase"/>
    <property type="match status" value="1"/>
</dbReference>
<dbReference type="InterPro" id="IPR018117">
    <property type="entry name" value="C5_DNA_meth_AS"/>
</dbReference>
<comment type="similarity">
    <text evidence="6 7">Belongs to the class I-like SAM-binding methyltransferase superfamily. C5-methyltransferase family.</text>
</comment>
<dbReference type="Gene3D" id="3.90.120.10">
    <property type="entry name" value="DNA Methylase, subunit A, domain 2"/>
    <property type="match status" value="1"/>
</dbReference>
<dbReference type="PRINTS" id="PR00105">
    <property type="entry name" value="C5METTRFRASE"/>
</dbReference>
<evidence type="ECO:0000256" key="5">
    <source>
        <dbReference type="ARBA" id="ARBA00047422"/>
    </source>
</evidence>
<dbReference type="EMBL" id="FMSV02000015">
    <property type="protein sequence ID" value="SEH04210.1"/>
    <property type="molecule type" value="Genomic_DNA"/>
</dbReference>
<keyword evidence="3 6" id="KW-0949">S-adenosyl-L-methionine</keyword>
<dbReference type="SUPFAM" id="SSF53335">
    <property type="entry name" value="S-adenosyl-L-methionine-dependent methyltransferases"/>
    <property type="match status" value="1"/>
</dbReference>
<dbReference type="EC" id="2.1.1.37" evidence="8"/>
<dbReference type="Proteomes" id="UP000236724">
    <property type="component" value="Unassembled WGS sequence"/>
</dbReference>
<evidence type="ECO:0000256" key="7">
    <source>
        <dbReference type="RuleBase" id="RU000416"/>
    </source>
</evidence>
<name>A0A1H6F253_9GAMM</name>
<keyword evidence="4" id="KW-0680">Restriction system</keyword>
<dbReference type="CDD" id="cd00315">
    <property type="entry name" value="Cyt_C5_DNA_methylase"/>
    <property type="match status" value="1"/>
</dbReference>
<evidence type="ECO:0000256" key="6">
    <source>
        <dbReference type="PROSITE-ProRule" id="PRU01016"/>
    </source>
</evidence>
<dbReference type="InterPro" id="IPR050750">
    <property type="entry name" value="C5-MTase"/>
</dbReference>
<dbReference type="InterPro" id="IPR001525">
    <property type="entry name" value="C5_MeTfrase"/>
</dbReference>
<dbReference type="GO" id="GO:0032259">
    <property type="term" value="P:methylation"/>
    <property type="evidence" value="ECO:0007669"/>
    <property type="project" value="UniProtKB-KW"/>
</dbReference>
<accession>A0A1H6F253</accession>
<comment type="catalytic activity">
    <reaction evidence="5 8">
        <text>a 2'-deoxycytidine in DNA + S-adenosyl-L-methionine = a 5-methyl-2'-deoxycytidine in DNA + S-adenosyl-L-homocysteine + H(+)</text>
        <dbReference type="Rhea" id="RHEA:13681"/>
        <dbReference type="Rhea" id="RHEA-COMP:11369"/>
        <dbReference type="Rhea" id="RHEA-COMP:11370"/>
        <dbReference type="ChEBI" id="CHEBI:15378"/>
        <dbReference type="ChEBI" id="CHEBI:57856"/>
        <dbReference type="ChEBI" id="CHEBI:59789"/>
        <dbReference type="ChEBI" id="CHEBI:85452"/>
        <dbReference type="ChEBI" id="CHEBI:85454"/>
        <dbReference type="EC" id="2.1.1.37"/>
    </reaction>
</comment>
<keyword evidence="10" id="KW-1185">Reference proteome</keyword>
<evidence type="ECO:0000256" key="1">
    <source>
        <dbReference type="ARBA" id="ARBA00022603"/>
    </source>
</evidence>
<dbReference type="PROSITE" id="PS51679">
    <property type="entry name" value="SAM_MT_C5"/>
    <property type="match status" value="1"/>
</dbReference>
<dbReference type="OrthoDB" id="9813719at2"/>
<dbReference type="GO" id="GO:0009307">
    <property type="term" value="P:DNA restriction-modification system"/>
    <property type="evidence" value="ECO:0007669"/>
    <property type="project" value="UniProtKB-KW"/>
</dbReference>
<evidence type="ECO:0000256" key="2">
    <source>
        <dbReference type="ARBA" id="ARBA00022679"/>
    </source>
</evidence>
<evidence type="ECO:0000256" key="3">
    <source>
        <dbReference type="ARBA" id="ARBA00022691"/>
    </source>
</evidence>
<organism evidence="9 10">
    <name type="scientific">Candidatus Venteria ishoeyi</name>
    <dbReference type="NCBI Taxonomy" id="1899563"/>
    <lineage>
        <taxon>Bacteria</taxon>
        <taxon>Pseudomonadati</taxon>
        <taxon>Pseudomonadota</taxon>
        <taxon>Gammaproteobacteria</taxon>
        <taxon>Thiotrichales</taxon>
        <taxon>Thiotrichaceae</taxon>
        <taxon>Venteria</taxon>
    </lineage>
</organism>
<reference evidence="9 10" key="1">
    <citation type="submission" date="2016-10" db="EMBL/GenBank/DDBJ databases">
        <authorList>
            <person name="de Groot N.N."/>
        </authorList>
    </citation>
    <scope>NUCLEOTIDE SEQUENCE [LARGE SCALE GENOMIC DNA]</scope>
    <source>
        <strain evidence="9">MBHS1</strain>
    </source>
</reference>
<sequence length="424" mass="48063">MIKFIDLFAGTGGIRLAMEQACLELGIDAECVFSSEIDKNACISYELNFGENPYSDIKEVNEFPDFDFLLAGFPCQSFSYAGKRKGFGDIRGTLFFDIERILNQKKPNYLLLENVRGLTTHNKGRTYQTIKEKLEAIGYSVDYLLLNSSNYDVPQNRVRIYILGVMNRKLNITLNSDLGAADTHKFKLSTDNFQASLFEEEKIKPKTVKNILEKNPDSKYICSPDFTSKLKNVVGSDFTQLNGCRLIDYRGGNSLHSWELGVKGICTPNEIEFMNLLISNRRKKIFGTHQDGKRLTRDQIETFYHAKDFNKVTLSLIKKGYLSCYDGQYNPVCGNMSFEVFKFLDPEGISITLTASDSNRLGIVQNNVARRITPRECARLQGYPDTYKLLENDSAVYKQMGNGVSVPVVKAVLQDFIEHNIKNS</sequence>
<feature type="active site" evidence="6">
    <location>
        <position position="75"/>
    </location>
</feature>
<evidence type="ECO:0000256" key="8">
    <source>
        <dbReference type="RuleBase" id="RU000417"/>
    </source>
</evidence>
<dbReference type="Gene3D" id="3.40.50.150">
    <property type="entry name" value="Vaccinia Virus protein VP39"/>
    <property type="match status" value="1"/>
</dbReference>